<keyword evidence="2" id="KW-1185">Reference proteome</keyword>
<accession>A0ABM7F5N6</accession>
<reference evidence="1 2" key="2">
    <citation type="journal article" date="2023" name="ChemBioChem">
        <title>Acyltransferase Domain Exchange between Two Independent Type I Polyketide Synthases in the Same Producer Strain of Macrolide Antibiotics.</title>
        <authorList>
            <person name="Kudo F."/>
            <person name="Kishikawa K."/>
            <person name="Tsuboi K."/>
            <person name="Kido T."/>
            <person name="Usui T."/>
            <person name="Hashimoto J."/>
            <person name="Shin-Ya K."/>
            <person name="Miyanaga A."/>
            <person name="Eguchi T."/>
        </authorList>
    </citation>
    <scope>NUCLEOTIDE SEQUENCE [LARGE SCALE GENOMIC DNA]</scope>
    <source>
        <strain evidence="1 2">A-8890</strain>
    </source>
</reference>
<name>A0ABM7F5N6_9ACTN</name>
<protein>
    <submittedName>
        <fullName evidence="1">Uncharacterized protein</fullName>
    </submittedName>
</protein>
<organism evidence="1 2">
    <name type="scientific">Streptomyces graminofaciens</name>
    <dbReference type="NCBI Taxonomy" id="68212"/>
    <lineage>
        <taxon>Bacteria</taxon>
        <taxon>Bacillati</taxon>
        <taxon>Actinomycetota</taxon>
        <taxon>Actinomycetes</taxon>
        <taxon>Kitasatosporales</taxon>
        <taxon>Streptomycetaceae</taxon>
        <taxon>Streptomyces</taxon>
    </lineage>
</organism>
<sequence length="197" mass="20774">MDAGHGRRRTLHHRAPLVELPPLFGTGTAAVTEQVGRDRLAPHRVDIGALGAVVKESSSEPGAVEIRVRADHGMGVDHHVRTNDPTCERVGCCIHASMTGIRFPANSCAPTLAPLCAVDIVEGGRVARVATAAPSHAQRDLLASHIPVYDAAVGRVLACGTSEGARGTPTGPGPWRDLARYRLGQACHRPTGTHFQT</sequence>
<proteinExistence type="predicted"/>
<evidence type="ECO:0000313" key="1">
    <source>
        <dbReference type="EMBL" id="BBC31197.1"/>
    </source>
</evidence>
<dbReference type="Proteomes" id="UP001321542">
    <property type="component" value="Chromosome"/>
</dbReference>
<reference evidence="1 2" key="1">
    <citation type="journal article" date="2010" name="ChemBioChem">
        <title>Cloning and characterization of the biosynthetic gene cluster of 16-membered macrolide antibiotic FD-891: involvement of a dual functional cytochrome P450 monooxygenase catalyzing epoxidation and hydroxylation.</title>
        <authorList>
            <person name="Kudo F."/>
            <person name="Motegi A."/>
            <person name="Mizoue K."/>
            <person name="Eguchi T."/>
        </authorList>
    </citation>
    <scope>NUCLEOTIDE SEQUENCE [LARGE SCALE GENOMIC DNA]</scope>
    <source>
        <strain evidence="1 2">A-8890</strain>
    </source>
</reference>
<gene>
    <name evidence="1" type="ORF">SGFS_024910</name>
</gene>
<evidence type="ECO:0000313" key="2">
    <source>
        <dbReference type="Proteomes" id="UP001321542"/>
    </source>
</evidence>
<dbReference type="EMBL" id="AP018448">
    <property type="protein sequence ID" value="BBC31197.1"/>
    <property type="molecule type" value="Genomic_DNA"/>
</dbReference>